<proteinExistence type="predicted"/>
<organism evidence="1 2">
    <name type="scientific">Rahnella inusitata</name>
    <dbReference type="NCBI Taxonomy" id="58169"/>
    <lineage>
        <taxon>Bacteria</taxon>
        <taxon>Pseudomonadati</taxon>
        <taxon>Pseudomonadota</taxon>
        <taxon>Gammaproteobacteria</taxon>
        <taxon>Enterobacterales</taxon>
        <taxon>Yersiniaceae</taxon>
        <taxon>Rahnella</taxon>
    </lineage>
</organism>
<comment type="caution">
    <text evidence="1">The sequence shown here is derived from an EMBL/GenBank/DDBJ whole genome shotgun (WGS) entry which is preliminary data.</text>
</comment>
<dbReference type="RefSeq" id="WP_112165725.1">
    <property type="nucleotide sequence ID" value="NZ_CBCPIW010000022.1"/>
</dbReference>
<evidence type="ECO:0008006" key="3">
    <source>
        <dbReference type="Google" id="ProtNLM"/>
    </source>
</evidence>
<dbReference type="GeneID" id="88081228"/>
<keyword evidence="2" id="KW-1185">Reference proteome</keyword>
<name>A0ABX9P3C1_9GAMM</name>
<protein>
    <recommendedName>
        <fullName evidence="3">DUF4258 domain-containing protein</fullName>
    </recommendedName>
</protein>
<dbReference type="EMBL" id="RAHG01000002">
    <property type="protein sequence ID" value="RJT14789.1"/>
    <property type="molecule type" value="Genomic_DNA"/>
</dbReference>
<gene>
    <name evidence="1" type="ORF">D5396_04780</name>
</gene>
<evidence type="ECO:0000313" key="2">
    <source>
        <dbReference type="Proteomes" id="UP000284119"/>
    </source>
</evidence>
<sequence length="98" mass="11162">MGFKDIKRRVIECLRAGDIEFAVRRDVDLKNLLSTGDVSVPEVINVIMRAGGADHRMSPHHYDSSVDVHIITVTCAGLHWYIKWYFDEPASVFISVHH</sequence>
<evidence type="ECO:0000313" key="1">
    <source>
        <dbReference type="EMBL" id="RJT14789.1"/>
    </source>
</evidence>
<accession>A0ABX9P3C1</accession>
<dbReference type="Proteomes" id="UP000284119">
    <property type="component" value="Unassembled WGS sequence"/>
</dbReference>
<reference evidence="1 2" key="1">
    <citation type="submission" date="2018-09" db="EMBL/GenBank/DDBJ databases">
        <authorList>
            <person name="Le Fleche-Mateos A."/>
        </authorList>
    </citation>
    <scope>NUCLEOTIDE SEQUENCE [LARGE SCALE GENOMIC DNA]</scope>
    <source>
        <strain evidence="1 2">DSM 30078</strain>
    </source>
</reference>